<organism evidence="1 2">
    <name type="scientific">Ochrobactrum quorumnocens</name>
    <dbReference type="NCBI Taxonomy" id="271865"/>
    <lineage>
        <taxon>Bacteria</taxon>
        <taxon>Pseudomonadati</taxon>
        <taxon>Pseudomonadota</taxon>
        <taxon>Alphaproteobacteria</taxon>
        <taxon>Hyphomicrobiales</taxon>
        <taxon>Brucellaceae</taxon>
        <taxon>Brucella/Ochrobactrum group</taxon>
        <taxon>Ochrobactrum</taxon>
    </lineage>
</organism>
<accession>A0A5N1JR52</accession>
<dbReference type="RefSeq" id="WP_151095188.1">
    <property type="nucleotide sequence ID" value="NZ_JBLZNM010000021.1"/>
</dbReference>
<reference evidence="1 2" key="1">
    <citation type="submission" date="2019-09" db="EMBL/GenBank/DDBJ databases">
        <title>Biological control of the noxious weed angled onion (Allium triquetrum) thwarted by endophytic bacteria in Victoria, Australia.</title>
        <authorList>
            <person name="Tehranchian P."/>
            <person name="Adair R.J."/>
            <person name="Van T.H."/>
            <person name="Morrison P.D."/>
            <person name="Williams H."/>
            <person name="Lawrie A.C."/>
        </authorList>
    </citation>
    <scope>NUCLEOTIDE SEQUENCE [LARGE SCALE GENOMIC DNA]</scope>
    <source>
        <strain evidence="1 2">RPTAtOch1</strain>
    </source>
</reference>
<gene>
    <name evidence="1" type="ORF">F3W84_19910</name>
</gene>
<dbReference type="Proteomes" id="UP000327108">
    <property type="component" value="Unassembled WGS sequence"/>
</dbReference>
<sequence>MEHKLQIALSLLGNPVAPKDITQLLGVFPETSLLRGERRPELDLPRQNIWSVRSDGRLKTIDSQWEQLKRLFEQKWDVFVGISRRGTTKITIIVDATDRIPSIVIPCIMSKDAFSLNAEIDIDCYQ</sequence>
<keyword evidence="2" id="KW-1185">Reference proteome</keyword>
<dbReference type="AlphaFoldDB" id="A0A5N1JR52"/>
<protein>
    <submittedName>
        <fullName evidence="1">DUF4279 domain-containing protein</fullName>
    </submittedName>
</protein>
<proteinExistence type="predicted"/>
<evidence type="ECO:0000313" key="1">
    <source>
        <dbReference type="EMBL" id="KAA9361512.1"/>
    </source>
</evidence>
<comment type="caution">
    <text evidence="1">The sequence shown here is derived from an EMBL/GenBank/DDBJ whole genome shotgun (WGS) entry which is preliminary data.</text>
</comment>
<evidence type="ECO:0000313" key="2">
    <source>
        <dbReference type="Proteomes" id="UP000327108"/>
    </source>
</evidence>
<name>A0A5N1JR52_9HYPH</name>
<dbReference type="EMBL" id="VYXQ01000024">
    <property type="protein sequence ID" value="KAA9361512.1"/>
    <property type="molecule type" value="Genomic_DNA"/>
</dbReference>